<evidence type="ECO:0000313" key="1">
    <source>
        <dbReference type="EMBL" id="OAD19835.1"/>
    </source>
</evidence>
<dbReference type="AlphaFoldDB" id="A0A176RVU1"/>
<reference evidence="1 2" key="1">
    <citation type="submission" date="2016-05" db="EMBL/GenBank/DDBJ databases">
        <title>Single-cell genome of chain-forming Candidatus Thiomargarita nelsonii and comparison to other large sulfur-oxidizing bacteria.</title>
        <authorList>
            <person name="Winkel M."/>
            <person name="Salman V."/>
            <person name="Woyke T."/>
            <person name="Schulz-Vogt H."/>
            <person name="Richter M."/>
            <person name="Flood B."/>
            <person name="Bailey J."/>
            <person name="Amann R."/>
            <person name="Mussmann M."/>
        </authorList>
    </citation>
    <scope>NUCLEOTIDE SEQUENCE [LARGE SCALE GENOMIC DNA]</scope>
    <source>
        <strain evidence="1 2">THI036</strain>
    </source>
</reference>
<keyword evidence="2" id="KW-1185">Reference proteome</keyword>
<gene>
    <name evidence="1" type="ORF">THIOM_004506</name>
</gene>
<evidence type="ECO:0000313" key="2">
    <source>
        <dbReference type="Proteomes" id="UP000076962"/>
    </source>
</evidence>
<sequence>MFKVSITVEEPYEEPVKSAHPLADYLANNHPFSGLSEQINQVTTEIREDMSEKLFDRFAK</sequence>
<name>A0A176RVU1_9GAMM</name>
<dbReference type="EMBL" id="LUTY01002647">
    <property type="protein sequence ID" value="OAD19835.1"/>
    <property type="molecule type" value="Genomic_DNA"/>
</dbReference>
<dbReference type="Proteomes" id="UP000076962">
    <property type="component" value="Unassembled WGS sequence"/>
</dbReference>
<comment type="caution">
    <text evidence="1">The sequence shown here is derived from an EMBL/GenBank/DDBJ whole genome shotgun (WGS) entry which is preliminary data.</text>
</comment>
<organism evidence="1 2">
    <name type="scientific">Candidatus Thiomargarita nelsonii</name>
    <dbReference type="NCBI Taxonomy" id="1003181"/>
    <lineage>
        <taxon>Bacteria</taxon>
        <taxon>Pseudomonadati</taxon>
        <taxon>Pseudomonadota</taxon>
        <taxon>Gammaproteobacteria</taxon>
        <taxon>Thiotrichales</taxon>
        <taxon>Thiotrichaceae</taxon>
        <taxon>Thiomargarita</taxon>
    </lineage>
</organism>
<accession>A0A176RVU1</accession>
<proteinExistence type="predicted"/>
<protein>
    <submittedName>
        <fullName evidence="1">Uncharacterized protein</fullName>
    </submittedName>
</protein>